<proteinExistence type="predicted"/>
<comment type="caution">
    <text evidence="1">The sequence shown here is derived from an EMBL/GenBank/DDBJ whole genome shotgun (WGS) entry which is preliminary data.</text>
</comment>
<dbReference type="PANTHER" id="PTHR33609">
    <property type="entry name" value="LOW CALCIUM RESPONSE LOCUS PROTEIN S"/>
    <property type="match status" value="1"/>
</dbReference>
<dbReference type="GO" id="GO:0003677">
    <property type="term" value="F:DNA binding"/>
    <property type="evidence" value="ECO:0007669"/>
    <property type="project" value="InterPro"/>
</dbReference>
<protein>
    <recommendedName>
        <fullName evidence="3">Transposase</fullName>
    </recommendedName>
</protein>
<dbReference type="SUPFAM" id="SSF46689">
    <property type="entry name" value="Homeodomain-like"/>
    <property type="match status" value="1"/>
</dbReference>
<reference evidence="1 2" key="1">
    <citation type="journal article" date="2012" name="J. Bacteriol.">
        <title>Genome Sequence of Nitratireductor aquibiodomus Strain RA22.</title>
        <authorList>
            <person name="Singh A."/>
            <person name="Jangir P.K."/>
            <person name="Kumari C."/>
            <person name="Sharma R."/>
        </authorList>
    </citation>
    <scope>NUCLEOTIDE SEQUENCE [LARGE SCALE GENOMIC DNA]</scope>
    <source>
        <strain evidence="1 2">RA22</strain>
    </source>
</reference>
<name>I5C3Y4_9HYPH</name>
<dbReference type="PATRIC" id="fig|1189611.3.peg.1055"/>
<dbReference type="InterPro" id="IPR002514">
    <property type="entry name" value="Transposase_8"/>
</dbReference>
<accession>I5C3Y4</accession>
<dbReference type="GO" id="GO:0006313">
    <property type="term" value="P:DNA transposition"/>
    <property type="evidence" value="ECO:0007669"/>
    <property type="project" value="InterPro"/>
</dbReference>
<dbReference type="Proteomes" id="UP000004622">
    <property type="component" value="Unassembled WGS sequence"/>
</dbReference>
<dbReference type="EMBL" id="AJXZ01000011">
    <property type="protein sequence ID" value="EIM76536.1"/>
    <property type="molecule type" value="Genomic_DNA"/>
</dbReference>
<dbReference type="InterPro" id="IPR052546">
    <property type="entry name" value="Transposase_8_domain"/>
</dbReference>
<dbReference type="PANTHER" id="PTHR33609:SF1">
    <property type="entry name" value="TRANSPOSASE"/>
    <property type="match status" value="1"/>
</dbReference>
<organism evidence="1 2">
    <name type="scientific">Nitratireductor aquibiodomus RA22</name>
    <dbReference type="NCBI Taxonomy" id="1189611"/>
    <lineage>
        <taxon>Bacteria</taxon>
        <taxon>Pseudomonadati</taxon>
        <taxon>Pseudomonadota</taxon>
        <taxon>Alphaproteobacteria</taxon>
        <taxon>Hyphomicrobiales</taxon>
        <taxon>Phyllobacteriaceae</taxon>
        <taxon>Nitratireductor</taxon>
    </lineage>
</organism>
<dbReference type="GO" id="GO:0004803">
    <property type="term" value="F:transposase activity"/>
    <property type="evidence" value="ECO:0007669"/>
    <property type="project" value="InterPro"/>
</dbReference>
<evidence type="ECO:0000313" key="1">
    <source>
        <dbReference type="EMBL" id="EIM76536.1"/>
    </source>
</evidence>
<evidence type="ECO:0008006" key="3">
    <source>
        <dbReference type="Google" id="ProtNLM"/>
    </source>
</evidence>
<dbReference type="AlphaFoldDB" id="I5C3Y4"/>
<evidence type="ECO:0000313" key="2">
    <source>
        <dbReference type="Proteomes" id="UP000004622"/>
    </source>
</evidence>
<gene>
    <name evidence="1" type="ORF">A33O_05155</name>
</gene>
<dbReference type="InterPro" id="IPR009057">
    <property type="entry name" value="Homeodomain-like_sf"/>
</dbReference>
<sequence length="95" mass="10920">MKRSRFSEEQIIGILKEHQAAMTPAELCRKHGISDATFYTWRKKYGGMDVSDAKRLKALEEENAKLKKLLAEQMMDVSTLREMLTMGAGERHAFE</sequence>
<dbReference type="Pfam" id="PF01527">
    <property type="entry name" value="HTH_Tnp_1"/>
    <property type="match status" value="1"/>
</dbReference>